<dbReference type="Proteomes" id="UP000075604">
    <property type="component" value="Unassembled WGS sequence"/>
</dbReference>
<protein>
    <submittedName>
        <fullName evidence="2">Uncharacterized protein</fullName>
    </submittedName>
</protein>
<reference evidence="2 3" key="1">
    <citation type="submission" date="2014-02" db="EMBL/GenBank/DDBJ databases">
        <title>The small core and large imbalanced accessory genome model reveals a collaborative survival strategy of Sorangium cellulosum strains in nature.</title>
        <authorList>
            <person name="Han K."/>
            <person name="Peng R."/>
            <person name="Blom J."/>
            <person name="Li Y.-Z."/>
        </authorList>
    </citation>
    <scope>NUCLEOTIDE SEQUENCE [LARGE SCALE GENOMIC DNA]</scope>
    <source>
        <strain evidence="2 3">So0157-18</strain>
    </source>
</reference>
<evidence type="ECO:0000256" key="1">
    <source>
        <dbReference type="SAM" id="MobiDB-lite"/>
    </source>
</evidence>
<accession>A0A150P7U7</accession>
<proteinExistence type="predicted"/>
<evidence type="ECO:0000313" key="2">
    <source>
        <dbReference type="EMBL" id="KYF51784.1"/>
    </source>
</evidence>
<dbReference type="EMBL" id="JELX01003612">
    <property type="protein sequence ID" value="KYF51784.1"/>
    <property type="molecule type" value="Genomic_DNA"/>
</dbReference>
<evidence type="ECO:0000313" key="3">
    <source>
        <dbReference type="Proteomes" id="UP000075604"/>
    </source>
</evidence>
<gene>
    <name evidence="2" type="ORF">BE04_04545</name>
</gene>
<feature type="compositionally biased region" description="Polar residues" evidence="1">
    <location>
        <begin position="13"/>
        <end position="23"/>
    </location>
</feature>
<name>A0A150P7U7_SORCE</name>
<sequence length="70" mass="8021">MTLLRPEKRFSRATRSTPVSTPLKSEGLSLSAAEKKFRKNSVTSSKKPFRYPDWIGVSYSSIKMTTLRPW</sequence>
<comment type="caution">
    <text evidence="2">The sequence shown here is derived from an EMBL/GenBank/DDBJ whole genome shotgun (WGS) entry which is preliminary data.</text>
</comment>
<feature type="region of interest" description="Disordered" evidence="1">
    <location>
        <begin position="1"/>
        <end position="26"/>
    </location>
</feature>
<organism evidence="2 3">
    <name type="scientific">Sorangium cellulosum</name>
    <name type="common">Polyangium cellulosum</name>
    <dbReference type="NCBI Taxonomy" id="56"/>
    <lineage>
        <taxon>Bacteria</taxon>
        <taxon>Pseudomonadati</taxon>
        <taxon>Myxococcota</taxon>
        <taxon>Polyangia</taxon>
        <taxon>Polyangiales</taxon>
        <taxon>Polyangiaceae</taxon>
        <taxon>Sorangium</taxon>
    </lineage>
</organism>
<dbReference type="AlphaFoldDB" id="A0A150P7U7"/>
<feature type="compositionally biased region" description="Basic and acidic residues" evidence="1">
    <location>
        <begin position="1"/>
        <end position="10"/>
    </location>
</feature>